<dbReference type="InterPro" id="IPR004525">
    <property type="entry name" value="EpmA"/>
</dbReference>
<proteinExistence type="predicted"/>
<dbReference type="PANTHER" id="PTHR42918:SF6">
    <property type="entry name" value="ELONGATION FACTOR P--(R)-BETA-LYSINE LIGASE"/>
    <property type="match status" value="1"/>
</dbReference>
<name>A0ABY0IIT2_9BACT</name>
<dbReference type="Pfam" id="PF00152">
    <property type="entry name" value="tRNA-synt_2"/>
    <property type="match status" value="1"/>
</dbReference>
<sequence>MISKYKNQYFKSKNGINMANKLALFQLQQTIRNFFNKEGFIDVLTPPIVENPGMETHIHPFAIHSVHQEKTHNLYLHTSPEFHMKELLSEGMNKIFTMSYCFRDEPNSETHRKQFIMLEWYRANENYEKIMEDTIQLFKYCYEQVRNKTEVDIKKLTVQEIFQTVLKFDILNYLERDKLFNKIKSNFSERISLSDNKDDYAWDDLFFLLMYNYIEPEMKKDPFVLLYEFPEPLRALSTIKEDDPRVCERFEVYCHGIEICNCFNELTDPIEQIKRFEKDSKLKEEIYHYKLPWPKRFISTLEKGLPKSAGIALGVERLLMAITAEEDVFFD</sequence>
<dbReference type="Gene3D" id="3.30.930.10">
    <property type="entry name" value="Bira Bifunctional Protein, Domain 2"/>
    <property type="match status" value="1"/>
</dbReference>
<evidence type="ECO:0000256" key="1">
    <source>
        <dbReference type="ARBA" id="ARBA00022598"/>
    </source>
</evidence>
<keyword evidence="3" id="KW-0067">ATP-binding</keyword>
<feature type="domain" description="Aminoacyl-transfer RNA synthetases class-II family profile" evidence="4">
    <location>
        <begin position="27"/>
        <end position="331"/>
    </location>
</feature>
<keyword evidence="6" id="KW-1185">Reference proteome</keyword>
<dbReference type="InterPro" id="IPR018149">
    <property type="entry name" value="Lys-tRNA-synth_II_C"/>
</dbReference>
<evidence type="ECO:0000256" key="2">
    <source>
        <dbReference type="ARBA" id="ARBA00022741"/>
    </source>
</evidence>
<dbReference type="PRINTS" id="PR00982">
    <property type="entry name" value="TRNASYNTHLYS"/>
</dbReference>
<dbReference type="RefSeq" id="WP_114705810.1">
    <property type="nucleotide sequence ID" value="NZ_QDKL01000001.1"/>
</dbReference>
<dbReference type="EMBL" id="QDKL01000001">
    <property type="protein sequence ID" value="RZF22866.1"/>
    <property type="molecule type" value="Genomic_DNA"/>
</dbReference>
<evidence type="ECO:0000313" key="6">
    <source>
        <dbReference type="Proteomes" id="UP000443582"/>
    </source>
</evidence>
<organism evidence="5 6">
    <name type="scientific">Halobacteriovorax vibrionivorans</name>
    <dbReference type="NCBI Taxonomy" id="2152716"/>
    <lineage>
        <taxon>Bacteria</taxon>
        <taxon>Pseudomonadati</taxon>
        <taxon>Bdellovibrionota</taxon>
        <taxon>Bacteriovoracia</taxon>
        <taxon>Bacteriovoracales</taxon>
        <taxon>Halobacteriovoraceae</taxon>
        <taxon>Halobacteriovorax</taxon>
    </lineage>
</organism>
<evidence type="ECO:0000256" key="3">
    <source>
        <dbReference type="ARBA" id="ARBA00022840"/>
    </source>
</evidence>
<keyword evidence="1" id="KW-0436">Ligase</keyword>
<dbReference type="InterPro" id="IPR004364">
    <property type="entry name" value="Aa-tRNA-synt_II"/>
</dbReference>
<reference evidence="6" key="1">
    <citation type="journal article" date="2019" name="Int. J. Syst. Evol. Microbiol.">
        <title>Halobacteriovorax valvorus sp. nov., a novel prokaryotic predator isolated from coastal seawater of China.</title>
        <authorList>
            <person name="Chen M.-X."/>
        </authorList>
    </citation>
    <scope>NUCLEOTIDE SEQUENCE [LARGE SCALE GENOMIC DNA]</scope>
    <source>
        <strain evidence="6">BL9</strain>
    </source>
</reference>
<dbReference type="Proteomes" id="UP000443582">
    <property type="component" value="Unassembled WGS sequence"/>
</dbReference>
<evidence type="ECO:0000313" key="5">
    <source>
        <dbReference type="EMBL" id="RZF22866.1"/>
    </source>
</evidence>
<keyword evidence="2" id="KW-0547">Nucleotide-binding</keyword>
<dbReference type="InterPro" id="IPR045864">
    <property type="entry name" value="aa-tRNA-synth_II/BPL/LPL"/>
</dbReference>
<dbReference type="SUPFAM" id="SSF55681">
    <property type="entry name" value="Class II aaRS and biotin synthetases"/>
    <property type="match status" value="1"/>
</dbReference>
<gene>
    <name evidence="5" type="primary">genX</name>
    <name evidence="5" type="ORF">DAY19_03575</name>
</gene>
<dbReference type="PROSITE" id="PS50862">
    <property type="entry name" value="AA_TRNA_LIGASE_II"/>
    <property type="match status" value="1"/>
</dbReference>
<dbReference type="NCBIfam" id="TIGR00462">
    <property type="entry name" value="genX"/>
    <property type="match status" value="1"/>
</dbReference>
<comment type="caution">
    <text evidence="5">The sequence shown here is derived from an EMBL/GenBank/DDBJ whole genome shotgun (WGS) entry which is preliminary data.</text>
</comment>
<protein>
    <submittedName>
        <fullName evidence="5">EF-P lysine aminoacylase GenX</fullName>
    </submittedName>
</protein>
<dbReference type="InterPro" id="IPR006195">
    <property type="entry name" value="aa-tRNA-synth_II"/>
</dbReference>
<evidence type="ECO:0000259" key="4">
    <source>
        <dbReference type="PROSITE" id="PS50862"/>
    </source>
</evidence>
<accession>A0ABY0IIT2</accession>
<dbReference type="PANTHER" id="PTHR42918">
    <property type="entry name" value="LYSYL-TRNA SYNTHETASE"/>
    <property type="match status" value="1"/>
</dbReference>